<dbReference type="Proteomes" id="UP000076584">
    <property type="component" value="Unassembled WGS sequence"/>
</dbReference>
<feature type="transmembrane region" description="Helical" evidence="12">
    <location>
        <begin position="147"/>
        <end position="166"/>
    </location>
</feature>
<accession>A0A162PP64</accession>
<keyword evidence="10 12" id="KW-1133">Transmembrane helix</keyword>
<name>A0A162PP64_COLIC</name>
<keyword evidence="7 12" id="KW-0808">Transferase</keyword>
<reference evidence="14 15" key="1">
    <citation type="submission" date="2015-06" db="EMBL/GenBank/DDBJ databases">
        <title>Survival trade-offs in plant roots during colonization by closely related pathogenic and mutualistic fungi.</title>
        <authorList>
            <person name="Hacquard S."/>
            <person name="Kracher B."/>
            <person name="Hiruma K."/>
            <person name="Weinman A."/>
            <person name="Muench P."/>
            <person name="Garrido Oter R."/>
            <person name="Ver Loren van Themaat E."/>
            <person name="Dallerey J.-F."/>
            <person name="Damm U."/>
            <person name="Henrissat B."/>
            <person name="Lespinet O."/>
            <person name="Thon M."/>
            <person name="Kemen E."/>
            <person name="McHardy A.C."/>
            <person name="Schulze-Lefert P."/>
            <person name="O'Connell R.J."/>
        </authorList>
    </citation>
    <scope>NUCLEOTIDE SEQUENCE [LARGE SCALE GENOMIC DNA]</scope>
    <source>
        <strain evidence="14 15">MAFF 238704</strain>
    </source>
</reference>
<keyword evidence="8 12" id="KW-0812">Transmembrane</keyword>
<dbReference type="GO" id="GO:0004376">
    <property type="term" value="F:GPI mannosyltransferase activity"/>
    <property type="evidence" value="ECO:0007669"/>
    <property type="project" value="InterPro"/>
</dbReference>
<dbReference type="EMBL" id="LFIW01000240">
    <property type="protein sequence ID" value="KZL87401.1"/>
    <property type="molecule type" value="Genomic_DNA"/>
</dbReference>
<evidence type="ECO:0000313" key="15">
    <source>
        <dbReference type="Proteomes" id="UP000076584"/>
    </source>
</evidence>
<feature type="transmembrane region" description="Helical" evidence="12">
    <location>
        <begin position="387"/>
        <end position="409"/>
    </location>
</feature>
<protein>
    <recommendedName>
        <fullName evidence="4 12">GPI mannosyltransferase 2</fullName>
        <ecNumber evidence="12">2.4.1.-</ecNumber>
    </recommendedName>
</protein>
<feature type="transmembrane region" description="Helical" evidence="12">
    <location>
        <begin position="447"/>
        <end position="469"/>
    </location>
</feature>
<comment type="subcellular location">
    <subcellularLocation>
        <location evidence="1 12">Endoplasmic reticulum membrane</location>
        <topology evidence="1 12">Multi-pass membrane protein</topology>
    </subcellularLocation>
</comment>
<dbReference type="UniPathway" id="UPA00196"/>
<comment type="function">
    <text evidence="12">Mannosyltransferase involved in glycosylphosphatidylinositol-anchor biosynthesis.</text>
</comment>
<dbReference type="PANTHER" id="PTHR12468">
    <property type="entry name" value="GPI MANNOSYLTRANSFERASE 2"/>
    <property type="match status" value="1"/>
</dbReference>
<comment type="caution">
    <text evidence="14">The sequence shown here is derived from an EMBL/GenBank/DDBJ whole genome shotgun (WGS) entry which is preliminary data.</text>
</comment>
<feature type="transmembrane region" description="Helical" evidence="12">
    <location>
        <begin position="276"/>
        <end position="296"/>
    </location>
</feature>
<dbReference type="Pfam" id="PF04188">
    <property type="entry name" value="Mannosyl_trans2"/>
    <property type="match status" value="1"/>
</dbReference>
<feature type="transmembrane region" description="Helical" evidence="12">
    <location>
        <begin position="178"/>
        <end position="197"/>
    </location>
</feature>
<comment type="similarity">
    <text evidence="3 12">Belongs to the PIGV family.</text>
</comment>
<evidence type="ECO:0000256" key="6">
    <source>
        <dbReference type="ARBA" id="ARBA00022676"/>
    </source>
</evidence>
<evidence type="ECO:0000256" key="5">
    <source>
        <dbReference type="ARBA" id="ARBA00022502"/>
    </source>
</evidence>
<comment type="pathway">
    <text evidence="2 12">Glycolipid biosynthesis; glycosylphosphatidylinositol-anchor biosynthesis.</text>
</comment>
<sequence length="472" mass="50458">LANPHASLNAPVSAASPAHQPSGRHPRPTSSSHPAMFARHASHPRQTLITAFVAWKALLLAIALGSAVAPSYDTSTTLMLQRNESDISIVTRLTRWDALYFTQSARRGYVFEQEWAFNAGLPAIVSGLVKVGRLLGVDGDGTGALEAALSIVVAHIAHLFAALMLHELTLKLFSRSRLAFLSALLHILSPAGLFLSAPYAESLCAFFSFAGYYVLAGVSSRPKGSLRWTAGQVLAGAIFGLATASRSNGLLNGLPFAIECLMILPPLLASPTNLKTIALLFGPIVGGLLVATGSVVPQALAWLRYCSGASEARPWCARTVPSIYSFVQEHYWGVGLFRYWTLPNVPLFVLAAPVLGLLIVSGWDVMSKPSGFVRSPTAETPLLQRDGTKLVLVFSMAAAQVLLSVLAITTYHVQIITRIASGYAVWYWWVAGCLLDDGADGKRRDLGGKTVTFSVMYAAIQGVLFASFLPPA</sequence>
<dbReference type="GO" id="GO:0006506">
    <property type="term" value="P:GPI anchor biosynthetic process"/>
    <property type="evidence" value="ECO:0007669"/>
    <property type="project" value="UniProtKB-UniPathway"/>
</dbReference>
<evidence type="ECO:0000256" key="4">
    <source>
        <dbReference type="ARBA" id="ARBA00013795"/>
    </source>
</evidence>
<feature type="transmembrane region" description="Helical" evidence="12">
    <location>
        <begin position="250"/>
        <end position="269"/>
    </location>
</feature>
<evidence type="ECO:0000256" key="13">
    <source>
        <dbReference type="SAM" id="MobiDB-lite"/>
    </source>
</evidence>
<keyword evidence="11 12" id="KW-0472">Membrane</keyword>
<dbReference type="AlphaFoldDB" id="A0A162PP64"/>
<dbReference type="GO" id="GO:0000009">
    <property type="term" value="F:alpha-1,6-mannosyltransferase activity"/>
    <property type="evidence" value="ECO:0007669"/>
    <property type="project" value="InterPro"/>
</dbReference>
<evidence type="ECO:0000256" key="3">
    <source>
        <dbReference type="ARBA" id="ARBA00008698"/>
    </source>
</evidence>
<evidence type="ECO:0000256" key="9">
    <source>
        <dbReference type="ARBA" id="ARBA00022824"/>
    </source>
</evidence>
<evidence type="ECO:0000256" key="2">
    <source>
        <dbReference type="ARBA" id="ARBA00004687"/>
    </source>
</evidence>
<dbReference type="InterPro" id="IPR007315">
    <property type="entry name" value="PIG-V/Gpi18"/>
</dbReference>
<gene>
    <name evidence="14" type="ORF">CI238_12499</name>
</gene>
<dbReference type="GO" id="GO:0005789">
    <property type="term" value="C:endoplasmic reticulum membrane"/>
    <property type="evidence" value="ECO:0007669"/>
    <property type="project" value="UniProtKB-SubCell"/>
</dbReference>
<keyword evidence="6 12" id="KW-0328">Glycosyltransferase</keyword>
<evidence type="ECO:0000256" key="12">
    <source>
        <dbReference type="RuleBase" id="RU363112"/>
    </source>
</evidence>
<evidence type="ECO:0000313" key="14">
    <source>
        <dbReference type="EMBL" id="KZL87401.1"/>
    </source>
</evidence>
<feature type="non-terminal residue" evidence="14">
    <location>
        <position position="1"/>
    </location>
</feature>
<proteinExistence type="inferred from homology"/>
<evidence type="ECO:0000256" key="8">
    <source>
        <dbReference type="ARBA" id="ARBA00022692"/>
    </source>
</evidence>
<feature type="transmembrane region" description="Helical" evidence="12">
    <location>
        <begin position="415"/>
        <end position="435"/>
    </location>
</feature>
<evidence type="ECO:0000256" key="7">
    <source>
        <dbReference type="ARBA" id="ARBA00022679"/>
    </source>
</evidence>
<evidence type="ECO:0000256" key="1">
    <source>
        <dbReference type="ARBA" id="ARBA00004477"/>
    </source>
</evidence>
<evidence type="ECO:0000256" key="11">
    <source>
        <dbReference type="ARBA" id="ARBA00023136"/>
    </source>
</evidence>
<dbReference type="PANTHER" id="PTHR12468:SF2">
    <property type="entry name" value="GPI MANNOSYLTRANSFERASE 2"/>
    <property type="match status" value="1"/>
</dbReference>
<organism evidence="14 15">
    <name type="scientific">Colletotrichum incanum</name>
    <name type="common">Soybean anthracnose fungus</name>
    <dbReference type="NCBI Taxonomy" id="1573173"/>
    <lineage>
        <taxon>Eukaryota</taxon>
        <taxon>Fungi</taxon>
        <taxon>Dikarya</taxon>
        <taxon>Ascomycota</taxon>
        <taxon>Pezizomycotina</taxon>
        <taxon>Sordariomycetes</taxon>
        <taxon>Hypocreomycetidae</taxon>
        <taxon>Glomerellales</taxon>
        <taxon>Glomerellaceae</taxon>
        <taxon>Colletotrichum</taxon>
        <taxon>Colletotrichum spaethianum species complex</taxon>
    </lineage>
</organism>
<keyword evidence="9 12" id="KW-0256">Endoplasmic reticulum</keyword>
<keyword evidence="15" id="KW-1185">Reference proteome</keyword>
<feature type="transmembrane region" description="Helical" evidence="12">
    <location>
        <begin position="48"/>
        <end position="69"/>
    </location>
</feature>
<evidence type="ECO:0000256" key="10">
    <source>
        <dbReference type="ARBA" id="ARBA00022989"/>
    </source>
</evidence>
<feature type="region of interest" description="Disordered" evidence="13">
    <location>
        <begin position="1"/>
        <end position="35"/>
    </location>
</feature>
<dbReference type="EC" id="2.4.1.-" evidence="12"/>
<dbReference type="STRING" id="1573173.A0A162PP64"/>
<keyword evidence="5 12" id="KW-0337">GPI-anchor biosynthesis</keyword>
<feature type="transmembrane region" description="Helical" evidence="12">
    <location>
        <begin position="345"/>
        <end position="366"/>
    </location>
</feature>
<dbReference type="GO" id="GO:0031501">
    <property type="term" value="C:mannosyltransferase complex"/>
    <property type="evidence" value="ECO:0007669"/>
    <property type="project" value="TreeGrafter"/>
</dbReference>